<keyword evidence="4" id="KW-1185">Reference proteome</keyword>
<protein>
    <recommendedName>
        <fullName evidence="2">Endonuclease/exonuclease/phosphatase domain-containing protein</fullName>
    </recommendedName>
</protein>
<dbReference type="GO" id="GO:0006506">
    <property type="term" value="P:GPI anchor biosynthetic process"/>
    <property type="evidence" value="ECO:0007669"/>
    <property type="project" value="TreeGrafter"/>
</dbReference>
<proteinExistence type="predicted"/>
<dbReference type="InterPro" id="IPR036691">
    <property type="entry name" value="Endo/exonu/phosph_ase_sf"/>
</dbReference>
<dbReference type="InterPro" id="IPR051916">
    <property type="entry name" value="GPI-anchor_lipid_remodeler"/>
</dbReference>
<feature type="transmembrane region" description="Helical" evidence="1">
    <location>
        <begin position="43"/>
        <end position="65"/>
    </location>
</feature>
<dbReference type="PANTHER" id="PTHR14859">
    <property type="entry name" value="CALCOFLUOR WHITE HYPERSENSITIVE PROTEIN PRECURSOR"/>
    <property type="match status" value="1"/>
</dbReference>
<keyword evidence="1" id="KW-1133">Transmembrane helix</keyword>
<feature type="transmembrane region" description="Helical" evidence="1">
    <location>
        <begin position="71"/>
        <end position="88"/>
    </location>
</feature>
<gene>
    <name evidence="3" type="ORF">KDW_54050</name>
</gene>
<keyword evidence="1" id="KW-0812">Transmembrane</keyword>
<feature type="transmembrane region" description="Helical" evidence="1">
    <location>
        <begin position="12"/>
        <end position="31"/>
    </location>
</feature>
<dbReference type="EMBL" id="BKZW01000003">
    <property type="protein sequence ID" value="GER91243.1"/>
    <property type="molecule type" value="Genomic_DNA"/>
</dbReference>
<dbReference type="GO" id="GO:0003824">
    <property type="term" value="F:catalytic activity"/>
    <property type="evidence" value="ECO:0007669"/>
    <property type="project" value="InterPro"/>
</dbReference>
<name>A0A5J4KUF2_9CHLR</name>
<dbReference type="Gene3D" id="3.60.10.10">
    <property type="entry name" value="Endonuclease/exonuclease/phosphatase"/>
    <property type="match status" value="1"/>
</dbReference>
<dbReference type="GO" id="GO:0016020">
    <property type="term" value="C:membrane"/>
    <property type="evidence" value="ECO:0007669"/>
    <property type="project" value="GOC"/>
</dbReference>
<evidence type="ECO:0000313" key="3">
    <source>
        <dbReference type="EMBL" id="GER91243.1"/>
    </source>
</evidence>
<evidence type="ECO:0000313" key="4">
    <source>
        <dbReference type="Proteomes" id="UP000326912"/>
    </source>
</evidence>
<accession>A0A5J4KUF2</accession>
<dbReference type="SUPFAM" id="SSF56219">
    <property type="entry name" value="DNase I-like"/>
    <property type="match status" value="1"/>
</dbReference>
<sequence>MNWFLRIWGKQRFKALIIITLFYLLVIDVLLLSNTISPQREGILALANIFAPYLFVPLLLLLPFLLWRFTAILRVVFVFGLVLFSLWCPPRFSGPSTDQTAGAQQVRALTWNFRGRNRRDGYLRGIINLKDPNIVALQEADANGLDLATDIQQKYPYHLYQQDEVPPGEALLSQYPILEHGILQAPDDSRAVWDIPRVMWARLDLGNGKTLIVVNAHPISAVQTVYNCLYCPQRRDNQIKELQQFLQPLLKHNERLLLLGDMNTSEREQAYQDLSMGMQDTQTTVGTGTGYSWGMRVLNQVWAVFRIDYIFASPTVKPLKLDTDCTARGSQHCILIGTFSV</sequence>
<dbReference type="Proteomes" id="UP000326912">
    <property type="component" value="Unassembled WGS sequence"/>
</dbReference>
<dbReference type="InterPro" id="IPR005135">
    <property type="entry name" value="Endo/exonuclease/phosphatase"/>
</dbReference>
<comment type="caution">
    <text evidence="3">The sequence shown here is derived from an EMBL/GenBank/DDBJ whole genome shotgun (WGS) entry which is preliminary data.</text>
</comment>
<reference evidence="3 4" key="1">
    <citation type="submission" date="2019-10" db="EMBL/GenBank/DDBJ databases">
        <title>Dictyobacter vulcani sp. nov., within the class Ktedonobacteria, isolated from soil of volcanic Mt. Zao.</title>
        <authorList>
            <person name="Zheng Y."/>
            <person name="Wang C.M."/>
            <person name="Sakai Y."/>
            <person name="Abe K."/>
            <person name="Yokota A."/>
            <person name="Yabe S."/>
        </authorList>
    </citation>
    <scope>NUCLEOTIDE SEQUENCE [LARGE SCALE GENOMIC DNA]</scope>
    <source>
        <strain evidence="3 4">W12</strain>
    </source>
</reference>
<dbReference type="PANTHER" id="PTHR14859:SF15">
    <property type="entry name" value="ENDONUCLEASE_EXONUCLEASE_PHOSPHATASE DOMAIN-CONTAINING PROTEIN"/>
    <property type="match status" value="1"/>
</dbReference>
<evidence type="ECO:0000259" key="2">
    <source>
        <dbReference type="Pfam" id="PF03372"/>
    </source>
</evidence>
<dbReference type="RefSeq" id="WP_151758904.1">
    <property type="nucleotide sequence ID" value="NZ_BKZW01000003.1"/>
</dbReference>
<keyword evidence="1" id="KW-0472">Membrane</keyword>
<dbReference type="AlphaFoldDB" id="A0A5J4KUF2"/>
<dbReference type="Pfam" id="PF03372">
    <property type="entry name" value="Exo_endo_phos"/>
    <property type="match status" value="1"/>
</dbReference>
<evidence type="ECO:0000256" key="1">
    <source>
        <dbReference type="SAM" id="Phobius"/>
    </source>
</evidence>
<feature type="domain" description="Endonuclease/exonuclease/phosphatase" evidence="2">
    <location>
        <begin position="109"/>
        <end position="322"/>
    </location>
</feature>
<organism evidence="3 4">
    <name type="scientific">Dictyobacter vulcani</name>
    <dbReference type="NCBI Taxonomy" id="2607529"/>
    <lineage>
        <taxon>Bacteria</taxon>
        <taxon>Bacillati</taxon>
        <taxon>Chloroflexota</taxon>
        <taxon>Ktedonobacteria</taxon>
        <taxon>Ktedonobacterales</taxon>
        <taxon>Dictyobacteraceae</taxon>
        <taxon>Dictyobacter</taxon>
    </lineage>
</organism>